<dbReference type="PANTHER" id="PTHR31987:SF1">
    <property type="entry name" value="GLUTAMINASE A"/>
    <property type="match status" value="1"/>
</dbReference>
<name>A0ABR1JNS2_9AGAR</name>
<comment type="caution">
    <text evidence="4">The sequence shown here is derived from an EMBL/GenBank/DDBJ whole genome shotgun (WGS) entry which is preliminary data.</text>
</comment>
<dbReference type="EMBL" id="JBANRG010000011">
    <property type="protein sequence ID" value="KAK7462171.1"/>
    <property type="molecule type" value="Genomic_DNA"/>
</dbReference>
<dbReference type="PANTHER" id="PTHR31987">
    <property type="entry name" value="GLUTAMINASE A-RELATED"/>
    <property type="match status" value="1"/>
</dbReference>
<dbReference type="InterPro" id="IPR052743">
    <property type="entry name" value="Glutaminase_GtaA"/>
</dbReference>
<accession>A0ABR1JNS2</accession>
<keyword evidence="2" id="KW-0472">Membrane</keyword>
<keyword evidence="5" id="KW-1185">Reference proteome</keyword>
<evidence type="ECO:0000256" key="2">
    <source>
        <dbReference type="SAM" id="Phobius"/>
    </source>
</evidence>
<organism evidence="4 5">
    <name type="scientific">Marasmiellus scandens</name>
    <dbReference type="NCBI Taxonomy" id="2682957"/>
    <lineage>
        <taxon>Eukaryota</taxon>
        <taxon>Fungi</taxon>
        <taxon>Dikarya</taxon>
        <taxon>Basidiomycota</taxon>
        <taxon>Agaricomycotina</taxon>
        <taxon>Agaricomycetes</taxon>
        <taxon>Agaricomycetidae</taxon>
        <taxon>Agaricales</taxon>
        <taxon>Marasmiineae</taxon>
        <taxon>Omphalotaceae</taxon>
        <taxon>Marasmiellus</taxon>
    </lineage>
</organism>
<evidence type="ECO:0000256" key="1">
    <source>
        <dbReference type="SAM" id="MobiDB-lite"/>
    </source>
</evidence>
<dbReference type="Pfam" id="PF16335">
    <property type="entry name" value="GtaA_6_Hairpin"/>
    <property type="match status" value="1"/>
</dbReference>
<keyword evidence="2" id="KW-1133">Transmembrane helix</keyword>
<dbReference type="InterPro" id="IPR032514">
    <property type="entry name" value="GtaA_central"/>
</dbReference>
<evidence type="ECO:0000313" key="4">
    <source>
        <dbReference type="EMBL" id="KAK7462171.1"/>
    </source>
</evidence>
<dbReference type="Proteomes" id="UP001498398">
    <property type="component" value="Unassembled WGS sequence"/>
</dbReference>
<proteinExistence type="predicted"/>
<feature type="transmembrane region" description="Helical" evidence="2">
    <location>
        <begin position="233"/>
        <end position="256"/>
    </location>
</feature>
<evidence type="ECO:0000259" key="3">
    <source>
        <dbReference type="Pfam" id="PF16335"/>
    </source>
</evidence>
<feature type="compositionally biased region" description="Polar residues" evidence="1">
    <location>
        <begin position="311"/>
        <end position="325"/>
    </location>
</feature>
<protein>
    <recommendedName>
        <fullName evidence="3">Glutaminase A central domain-containing protein</fullName>
    </recommendedName>
</protein>
<sequence length="362" mass="39713">MSRRLSDNVGNLKEDYSIVALKGVIGIGAMSQICEALNRSEDAKTFRAEASSLAQQWQRLTVKHNPDHITHNYEDDTSFTLAYDLYADILLGTKLINESVYNVQTTHCQEQLSAEMAQGNFFGIPLSSASGFNARSTWTMFTATTVTDNNTRNSLVQSVFARASFNQSEMAVRNFPVIYNVKTGQPQVGASPQQGSMFSFLALGASNNTSSSNTTASPNPQSSNKAPQLKLRAGSIAGIVLGSVGAVGLLSAVIIFTRKRKRTAATLEPFLGQIDDVQPRFLDLVSSRGAPQFFTQQVPSSAPHPKITSSTFATRVSPQTDQNPDLQFGREQLRDDVDMLRREIEEMRLQRGYVMAPPPEYV</sequence>
<evidence type="ECO:0000313" key="5">
    <source>
        <dbReference type="Proteomes" id="UP001498398"/>
    </source>
</evidence>
<gene>
    <name evidence="4" type="ORF">VKT23_007774</name>
</gene>
<keyword evidence="2" id="KW-0812">Transmembrane</keyword>
<feature type="domain" description="Glutaminase A central" evidence="3">
    <location>
        <begin position="18"/>
        <end position="200"/>
    </location>
</feature>
<feature type="region of interest" description="Disordered" evidence="1">
    <location>
        <begin position="311"/>
        <end position="331"/>
    </location>
</feature>
<reference evidence="4 5" key="1">
    <citation type="submission" date="2024-01" db="EMBL/GenBank/DDBJ databases">
        <title>A draft genome for the cacao thread blight pathogen Marasmiellus scandens.</title>
        <authorList>
            <person name="Baruah I.K."/>
            <person name="Leung J."/>
            <person name="Bukari Y."/>
            <person name="Amoako-Attah I."/>
            <person name="Meinhardt L.W."/>
            <person name="Bailey B.A."/>
            <person name="Cohen S.P."/>
        </authorList>
    </citation>
    <scope>NUCLEOTIDE SEQUENCE [LARGE SCALE GENOMIC DNA]</scope>
    <source>
        <strain evidence="4 5">GH-19</strain>
    </source>
</reference>